<dbReference type="GeneID" id="63775344"/>
<proteinExistence type="predicted"/>
<dbReference type="RefSeq" id="XP_040721039.1">
    <property type="nucleotide sequence ID" value="XM_040859132.1"/>
</dbReference>
<dbReference type="InParanoid" id="A0A1Y2EJ13"/>
<dbReference type="Proteomes" id="UP000193689">
    <property type="component" value="Unassembled WGS sequence"/>
</dbReference>
<name>A0A1Y2EJ13_9PEZI</name>
<reference evidence="2 3" key="1">
    <citation type="submission" date="2016-07" db="EMBL/GenBank/DDBJ databases">
        <title>Pervasive Adenine N6-methylation of Active Genes in Fungi.</title>
        <authorList>
            <consortium name="DOE Joint Genome Institute"/>
            <person name="Mondo S.J."/>
            <person name="Dannebaum R.O."/>
            <person name="Kuo R.C."/>
            <person name="Labutti K."/>
            <person name="Haridas S."/>
            <person name="Kuo A."/>
            <person name="Salamov A."/>
            <person name="Ahrendt S.R."/>
            <person name="Lipzen A."/>
            <person name="Sullivan W."/>
            <person name="Andreopoulos W.B."/>
            <person name="Clum A."/>
            <person name="Lindquist E."/>
            <person name="Daum C."/>
            <person name="Ramamoorthy G.K."/>
            <person name="Gryganskyi A."/>
            <person name="Culley D."/>
            <person name="Magnuson J.K."/>
            <person name="James T.Y."/>
            <person name="O'Malley M.A."/>
            <person name="Stajich J.E."/>
            <person name="Spatafora J.W."/>
            <person name="Visel A."/>
            <person name="Grigoriev I.V."/>
        </authorList>
    </citation>
    <scope>NUCLEOTIDE SEQUENCE [LARGE SCALE GENOMIC DNA]</scope>
    <source>
        <strain evidence="2 3">CBS 129021</strain>
    </source>
</reference>
<evidence type="ECO:0000313" key="2">
    <source>
        <dbReference type="EMBL" id="ORY71447.1"/>
    </source>
</evidence>
<protein>
    <submittedName>
        <fullName evidence="2">Uncharacterized protein</fullName>
    </submittedName>
</protein>
<dbReference type="EMBL" id="MCFJ01000001">
    <property type="protein sequence ID" value="ORY71447.1"/>
    <property type="molecule type" value="Genomic_DNA"/>
</dbReference>
<feature type="signal peptide" evidence="1">
    <location>
        <begin position="1"/>
        <end position="22"/>
    </location>
</feature>
<dbReference type="AlphaFoldDB" id="A0A1Y2EJ13"/>
<sequence length="73" mass="8156">MIGSLMWLGVALLASIMNFIYAESDDGIWARRTIMVSTWSVMEPTMGLLACLSVLRLLSDGASDYRGPRCRER</sequence>
<organism evidence="2 3">
    <name type="scientific">Pseudomassariella vexata</name>
    <dbReference type="NCBI Taxonomy" id="1141098"/>
    <lineage>
        <taxon>Eukaryota</taxon>
        <taxon>Fungi</taxon>
        <taxon>Dikarya</taxon>
        <taxon>Ascomycota</taxon>
        <taxon>Pezizomycotina</taxon>
        <taxon>Sordariomycetes</taxon>
        <taxon>Xylariomycetidae</taxon>
        <taxon>Amphisphaeriales</taxon>
        <taxon>Pseudomassariaceae</taxon>
        <taxon>Pseudomassariella</taxon>
    </lineage>
</organism>
<accession>A0A1Y2EJ13</accession>
<keyword evidence="1" id="KW-0732">Signal</keyword>
<evidence type="ECO:0000313" key="3">
    <source>
        <dbReference type="Proteomes" id="UP000193689"/>
    </source>
</evidence>
<keyword evidence="3" id="KW-1185">Reference proteome</keyword>
<gene>
    <name evidence="2" type="ORF">BCR38DRAFT_416855</name>
</gene>
<comment type="caution">
    <text evidence="2">The sequence shown here is derived from an EMBL/GenBank/DDBJ whole genome shotgun (WGS) entry which is preliminary data.</text>
</comment>
<feature type="chain" id="PRO_5013028230" evidence="1">
    <location>
        <begin position="23"/>
        <end position="73"/>
    </location>
</feature>
<evidence type="ECO:0000256" key="1">
    <source>
        <dbReference type="SAM" id="SignalP"/>
    </source>
</evidence>